<evidence type="ECO:0000313" key="1">
    <source>
        <dbReference type="EMBL" id="STT49473.1"/>
    </source>
</evidence>
<dbReference type="RefSeq" id="WP_264756531.1">
    <property type="nucleotide sequence ID" value="NZ_UGJZ01000001.1"/>
</dbReference>
<proteinExistence type="predicted"/>
<evidence type="ECO:0000313" key="2">
    <source>
        <dbReference type="Proteomes" id="UP000255099"/>
    </source>
</evidence>
<gene>
    <name evidence="1" type="ORF">NCTC9637_04433</name>
</gene>
<reference evidence="1 2" key="1">
    <citation type="submission" date="2018-06" db="EMBL/GenBank/DDBJ databases">
        <authorList>
            <consortium name="Pathogen Informatics"/>
            <person name="Doyle S."/>
        </authorList>
    </citation>
    <scope>NUCLEOTIDE SEQUENCE [LARGE SCALE GENOMIC DNA]</scope>
    <source>
        <strain evidence="1 2">NCTC9637</strain>
    </source>
</reference>
<dbReference type="Proteomes" id="UP000255099">
    <property type="component" value="Unassembled WGS sequence"/>
</dbReference>
<accession>A0A377W4B4</accession>
<organism evidence="1 2">
    <name type="scientific">Klebsiella pneumoniae</name>
    <dbReference type="NCBI Taxonomy" id="573"/>
    <lineage>
        <taxon>Bacteria</taxon>
        <taxon>Pseudomonadati</taxon>
        <taxon>Pseudomonadota</taxon>
        <taxon>Gammaproteobacteria</taxon>
        <taxon>Enterobacterales</taxon>
        <taxon>Enterobacteriaceae</taxon>
        <taxon>Klebsiella/Raoultella group</taxon>
        <taxon>Klebsiella</taxon>
        <taxon>Klebsiella pneumoniae complex</taxon>
    </lineage>
</organism>
<dbReference type="InterPro" id="IPR019960">
    <property type="entry name" value="T1SS_VCA0849"/>
</dbReference>
<sequence length="956" mass="96739">MQQYGNLNGTEGNLSQLVGVSLLSTINVSLLSGSSFRFNVDNNTTEDMTVDVSGVSLLSTAGLLTSIVNLLGAGNTLTADLSVIDIATGRVVAIDAGSVSISATLLGGLVYSGTASFENLPAGSYALAISSPNSDGVLVSLINTLAGAGVATFVQATVTDSLGYSGSTVTGNVLEGSDNGDMADSGTDLTVTSVTATTAAGETFSVNGGTISVTGAYGVLTINADGSYSYQASGKAGSAGNADVFTYTITDGNGLQSTTTLTINIGQEVETAQANPDTQAYYVGNVEDNLDIQGGNVVQVAGLSLLNTVNVALPTNGFKFVVAEGTEQDVTLGVSGSTALSIALGAVTLDLILINTDTNQIVGVIKDGITATPTGFLGLSLEYAGGGEFERIGAGNYMVVISSPTTEGLIGSILNLNLGTSISMEVTDSTKYVTGNVLHTDSDGDVGDTGNEITVSSIQFGSQIETVTAGGVTINGTYGTLIIKSDGSYSYHANGTTGVGQSDVFTYTITDGLGHTSSTTLTMNIESTPPVAVDDIASLSAATAMQSVTWTQSVSNLAVPNTAVAANATSAAKVTSQNFTIAEGREVDGASITLNLSGNRTSGLSLLNGDLSGTVTLIHHVTVGGVTTDVTVWTSSLTMALDGSLLSPSSDTDTVTLNMVNGGIPLQLAAGDYTLSISHTMHAGTALSYNLSASVAGTEILTDAHLTVGQSVAGNILDGSDANGTPDTLGSLHSGFTISGENNLGIATNWTFHSDGTVTNDTGTSASNGNAVLYGEYGILTINGQGGYTYQLNGGVNTDAITSKETFTYTLISSDGGSSTANLTIDLHPQIAGSVNDDSVHSTAYDDTFSMGVGADTLVYNLLADDNTGGNGSDIWSDFSVAQGDHIDVSALLVGWNGSSDTLGNYITLSYVGGNTVVSIDRDGTGGNTHQPATLITLQGVHINSLDELIDTNNSN</sequence>
<dbReference type="NCBIfam" id="TIGR01965">
    <property type="entry name" value="VCBS_repeat"/>
    <property type="match status" value="3"/>
</dbReference>
<protein>
    <submittedName>
        <fullName evidence="1">SD repeat-containing cell surface protein</fullName>
    </submittedName>
</protein>
<dbReference type="AlphaFoldDB" id="A0A377W4B4"/>
<dbReference type="EMBL" id="UGLB01000003">
    <property type="protein sequence ID" value="STT49473.1"/>
    <property type="molecule type" value="Genomic_DNA"/>
</dbReference>
<dbReference type="Pfam" id="PF17963">
    <property type="entry name" value="Big_9"/>
    <property type="match status" value="2"/>
</dbReference>
<name>A0A377W4B4_KLEPN</name>
<dbReference type="NCBIfam" id="TIGR03661">
    <property type="entry name" value="T1SS_VCA0849"/>
    <property type="match status" value="1"/>
</dbReference>
<dbReference type="InterPro" id="IPR010221">
    <property type="entry name" value="VCBS_dom"/>
</dbReference>